<accession>A0A9P6ZWX1</accession>
<dbReference type="OrthoDB" id="6359816at2759"/>
<dbReference type="Gene3D" id="3.30.710.10">
    <property type="entry name" value="Potassium Channel Kv1.1, Chain A"/>
    <property type="match status" value="1"/>
</dbReference>
<sequence length="470" mass="51048">MSVIEKLQETSASGSITTLFRLGPVAAISSLPKKPPFQSVASGLNWCLTIRKQGKKHQLCFNSRSCPDAWRGTLAKVTVSFPSHPDRDPSLCTTSIAVILGLCGLDSDANYLLIAHPAEKLGNALVSLEVTLTNTVTYNPFDVPAPVGAVPDAPVSAEAPRMSQACSALRALEQSLKTGTSFDIVFQAYTRRLSLGKVTRPIPIYASTTVLQTTLPNFSGGDLDSSSLFELSEGDTLPFTSLESYEYDSDSDLDDDDFVKNNNNPTPVDHESHEDTTDTGSISSFSSIEAGLQEQLDNRSLLLEDVGIVSVVIGENLKRGSRVILVKGVAWRTWHAFIYYCYTGIVNFANLRSQSTPDEQSRLEDGPPHCSPKSMYQLARKLNNESLSRLALKAIETRLSAANILEEAFSKFTSRHDAVRVMETALLLKHRNASEVLQGLPAKMEAVARGSIPNAGQVLTALIMQIPSQN</sequence>
<keyword evidence="3" id="KW-1185">Reference proteome</keyword>
<evidence type="ECO:0000313" key="3">
    <source>
        <dbReference type="Proteomes" id="UP000714275"/>
    </source>
</evidence>
<dbReference type="InterPro" id="IPR011333">
    <property type="entry name" value="SKP1/BTB/POZ_sf"/>
</dbReference>
<proteinExistence type="predicted"/>
<feature type="compositionally biased region" description="Acidic residues" evidence="1">
    <location>
        <begin position="247"/>
        <end position="257"/>
    </location>
</feature>
<organism evidence="2 3">
    <name type="scientific">Suillus placidus</name>
    <dbReference type="NCBI Taxonomy" id="48579"/>
    <lineage>
        <taxon>Eukaryota</taxon>
        <taxon>Fungi</taxon>
        <taxon>Dikarya</taxon>
        <taxon>Basidiomycota</taxon>
        <taxon>Agaricomycotina</taxon>
        <taxon>Agaricomycetes</taxon>
        <taxon>Agaricomycetidae</taxon>
        <taxon>Boletales</taxon>
        <taxon>Suillineae</taxon>
        <taxon>Suillaceae</taxon>
        <taxon>Suillus</taxon>
    </lineage>
</organism>
<dbReference type="AlphaFoldDB" id="A0A9P6ZWX1"/>
<protein>
    <submittedName>
        <fullName evidence="2">Uncharacterized protein</fullName>
    </submittedName>
</protein>
<name>A0A9P6ZWX1_9AGAM</name>
<dbReference type="EMBL" id="JABBWD010000019">
    <property type="protein sequence ID" value="KAG1777657.1"/>
    <property type="molecule type" value="Genomic_DNA"/>
</dbReference>
<reference evidence="2" key="1">
    <citation type="journal article" date="2020" name="New Phytol.">
        <title>Comparative genomics reveals dynamic genome evolution in host specialist ectomycorrhizal fungi.</title>
        <authorList>
            <person name="Lofgren L.A."/>
            <person name="Nguyen N.H."/>
            <person name="Vilgalys R."/>
            <person name="Ruytinx J."/>
            <person name="Liao H.L."/>
            <person name="Branco S."/>
            <person name="Kuo A."/>
            <person name="LaButti K."/>
            <person name="Lipzen A."/>
            <person name="Andreopoulos W."/>
            <person name="Pangilinan J."/>
            <person name="Riley R."/>
            <person name="Hundley H."/>
            <person name="Na H."/>
            <person name="Barry K."/>
            <person name="Grigoriev I.V."/>
            <person name="Stajich J.E."/>
            <person name="Kennedy P.G."/>
        </authorList>
    </citation>
    <scope>NUCLEOTIDE SEQUENCE</scope>
    <source>
        <strain evidence="2">DOB743</strain>
    </source>
</reference>
<dbReference type="Proteomes" id="UP000714275">
    <property type="component" value="Unassembled WGS sequence"/>
</dbReference>
<gene>
    <name evidence="2" type="ORF">EV702DRAFT_1099816</name>
</gene>
<evidence type="ECO:0000313" key="2">
    <source>
        <dbReference type="EMBL" id="KAG1777657.1"/>
    </source>
</evidence>
<evidence type="ECO:0000256" key="1">
    <source>
        <dbReference type="SAM" id="MobiDB-lite"/>
    </source>
</evidence>
<feature type="region of interest" description="Disordered" evidence="1">
    <location>
        <begin position="247"/>
        <end position="281"/>
    </location>
</feature>
<comment type="caution">
    <text evidence="2">The sequence shown here is derived from an EMBL/GenBank/DDBJ whole genome shotgun (WGS) entry which is preliminary data.</text>
</comment>